<comment type="caution">
    <text evidence="2">The sequence shown here is derived from an EMBL/GenBank/DDBJ whole genome shotgun (WGS) entry which is preliminary data.</text>
</comment>
<proteinExistence type="predicted"/>
<name>A0AAV1UIH8_9STRA</name>
<dbReference type="AlphaFoldDB" id="A0AAV1UIH8"/>
<evidence type="ECO:0000313" key="3">
    <source>
        <dbReference type="Proteomes" id="UP001162060"/>
    </source>
</evidence>
<sequence>MSHARRTGDATRAVREKEQQTRKARLGEKARRVNLDQANACRVWQYAQYAQHNAADVERRVREAEERVYAIATQEASSRFTASREVVESVAVARDEMNRAASQATLQQPGVFAPTGGALVSGSTCVPSAKDAKLDICVFTGNELHKVLSGGFKHWGRACREELEMAEEECGYAWPEKYKISKLGACLQVEAGGFFHKLRDEWWDTDRTLSYAKEEIK</sequence>
<evidence type="ECO:0000313" key="2">
    <source>
        <dbReference type="EMBL" id="CAK7933088.1"/>
    </source>
</evidence>
<reference evidence="2" key="1">
    <citation type="submission" date="2024-01" db="EMBL/GenBank/DDBJ databases">
        <authorList>
            <person name="Webb A."/>
        </authorList>
    </citation>
    <scope>NUCLEOTIDE SEQUENCE</scope>
    <source>
        <strain evidence="2">Pm1</strain>
    </source>
</reference>
<dbReference type="Proteomes" id="UP001162060">
    <property type="component" value="Unassembled WGS sequence"/>
</dbReference>
<protein>
    <submittedName>
        <fullName evidence="2">Uncharacterized protein</fullName>
    </submittedName>
</protein>
<evidence type="ECO:0000256" key="1">
    <source>
        <dbReference type="SAM" id="MobiDB-lite"/>
    </source>
</evidence>
<organism evidence="2 3">
    <name type="scientific">Peronospora matthiolae</name>
    <dbReference type="NCBI Taxonomy" id="2874970"/>
    <lineage>
        <taxon>Eukaryota</taxon>
        <taxon>Sar</taxon>
        <taxon>Stramenopiles</taxon>
        <taxon>Oomycota</taxon>
        <taxon>Peronosporomycetes</taxon>
        <taxon>Peronosporales</taxon>
        <taxon>Peronosporaceae</taxon>
        <taxon>Peronospora</taxon>
    </lineage>
</organism>
<feature type="region of interest" description="Disordered" evidence="1">
    <location>
        <begin position="1"/>
        <end position="28"/>
    </location>
</feature>
<dbReference type="EMBL" id="CAKLBY020000193">
    <property type="protein sequence ID" value="CAK7933088.1"/>
    <property type="molecule type" value="Genomic_DNA"/>
</dbReference>
<accession>A0AAV1UIH8</accession>
<gene>
    <name evidence="2" type="ORF">PM001_LOCUS18238</name>
</gene>